<dbReference type="VEuPathDB" id="FungiDB:CIHG_10253"/>
<feature type="region of interest" description="Disordered" evidence="1">
    <location>
        <begin position="1"/>
        <end position="26"/>
    </location>
</feature>
<evidence type="ECO:0000313" key="2">
    <source>
        <dbReference type="EMBL" id="KMU92433.1"/>
    </source>
</evidence>
<feature type="compositionally biased region" description="Low complexity" evidence="1">
    <location>
        <begin position="1"/>
        <end position="13"/>
    </location>
</feature>
<dbReference type="Proteomes" id="UP000054563">
    <property type="component" value="Unassembled WGS sequence"/>
</dbReference>
<proteinExistence type="predicted"/>
<name>A0A0J8UWX5_COCIT</name>
<evidence type="ECO:0000313" key="3">
    <source>
        <dbReference type="Proteomes" id="UP000054563"/>
    </source>
</evidence>
<protein>
    <submittedName>
        <fullName evidence="2">Uncharacterized protein</fullName>
    </submittedName>
</protein>
<dbReference type="AlphaFoldDB" id="A0A0J8UWX5"/>
<gene>
    <name evidence="2" type="ORF">CIHG_10253</name>
</gene>
<dbReference type="EMBL" id="DS017078">
    <property type="protein sequence ID" value="KMU92433.1"/>
    <property type="molecule type" value="Genomic_DNA"/>
</dbReference>
<organism evidence="2 3">
    <name type="scientific">Coccidioides immitis H538.4</name>
    <dbReference type="NCBI Taxonomy" id="396776"/>
    <lineage>
        <taxon>Eukaryota</taxon>
        <taxon>Fungi</taxon>
        <taxon>Dikarya</taxon>
        <taxon>Ascomycota</taxon>
        <taxon>Pezizomycotina</taxon>
        <taxon>Eurotiomycetes</taxon>
        <taxon>Eurotiomycetidae</taxon>
        <taxon>Onygenales</taxon>
        <taxon>Onygenaceae</taxon>
        <taxon>Coccidioides</taxon>
    </lineage>
</organism>
<evidence type="ECO:0000256" key="1">
    <source>
        <dbReference type="SAM" id="MobiDB-lite"/>
    </source>
</evidence>
<accession>A0A0J8UWX5</accession>
<sequence length="121" mass="13988">MLSMPQNVQQNPVPEQPPKLTHTSAEGVPLPQFKKWMFQRVCFVGSLIQPPGEQVMLLHQLFTVTTGMLKRYSSMTEKQYMRYPGNSVIKQQPFREIQGPNAHRDMETLNGEKAFIYSFLM</sequence>
<reference evidence="3" key="1">
    <citation type="journal article" date="2010" name="Genome Res.">
        <title>Population genomic sequencing of Coccidioides fungi reveals recent hybridization and transposon control.</title>
        <authorList>
            <person name="Neafsey D.E."/>
            <person name="Barker B.M."/>
            <person name="Sharpton T.J."/>
            <person name="Stajich J.E."/>
            <person name="Park D.J."/>
            <person name="Whiston E."/>
            <person name="Hung C.-Y."/>
            <person name="McMahan C."/>
            <person name="White J."/>
            <person name="Sykes S."/>
            <person name="Heiman D."/>
            <person name="Young S."/>
            <person name="Zeng Q."/>
            <person name="Abouelleil A."/>
            <person name="Aftuck L."/>
            <person name="Bessette D."/>
            <person name="Brown A."/>
            <person name="FitzGerald M."/>
            <person name="Lui A."/>
            <person name="Macdonald J.P."/>
            <person name="Priest M."/>
            <person name="Orbach M.J."/>
            <person name="Galgiani J.N."/>
            <person name="Kirkland T.N."/>
            <person name="Cole G.T."/>
            <person name="Birren B.W."/>
            <person name="Henn M.R."/>
            <person name="Taylor J.W."/>
            <person name="Rounsley S.D."/>
        </authorList>
    </citation>
    <scope>NUCLEOTIDE SEQUENCE [LARGE SCALE GENOMIC DNA]</scope>
    <source>
        <strain evidence="3">H538.4</strain>
    </source>
</reference>